<organism evidence="1 2">
    <name type="scientific">Steinernema carpocapsae</name>
    <name type="common">Entomopathogenic nematode</name>
    <dbReference type="NCBI Taxonomy" id="34508"/>
    <lineage>
        <taxon>Eukaryota</taxon>
        <taxon>Metazoa</taxon>
        <taxon>Ecdysozoa</taxon>
        <taxon>Nematoda</taxon>
        <taxon>Chromadorea</taxon>
        <taxon>Rhabditida</taxon>
        <taxon>Tylenchina</taxon>
        <taxon>Panagrolaimomorpha</taxon>
        <taxon>Strongyloidoidea</taxon>
        <taxon>Steinernematidae</taxon>
        <taxon>Steinernema</taxon>
    </lineage>
</organism>
<dbReference type="Proteomes" id="UP000298663">
    <property type="component" value="Unassembled WGS sequence"/>
</dbReference>
<comment type="caution">
    <text evidence="1">The sequence shown here is derived from an EMBL/GenBank/DDBJ whole genome shotgun (WGS) entry which is preliminary data.</text>
</comment>
<keyword evidence="2" id="KW-1185">Reference proteome</keyword>
<gene>
    <name evidence="1" type="ORF">L596_028374</name>
</gene>
<evidence type="ECO:0000313" key="2">
    <source>
        <dbReference type="Proteomes" id="UP000298663"/>
    </source>
</evidence>
<evidence type="ECO:0000313" key="1">
    <source>
        <dbReference type="EMBL" id="TKR61234.1"/>
    </source>
</evidence>
<sequence>MTLAFERFNSPSACYISPPLLSFLVVDPMFMYIKWTSKVSKQLKRVEPIAVFQLEEARMVLDDQNEDRLVVVDVVPREQFDDFVLEERVEVADGFGVAC</sequence>
<accession>A0A4U5LY77</accession>
<dbReference type="AlphaFoldDB" id="A0A4U5LY77"/>
<reference evidence="1 2" key="1">
    <citation type="journal article" date="2015" name="Genome Biol.">
        <title>Comparative genomics of Steinernema reveals deeply conserved gene regulatory networks.</title>
        <authorList>
            <person name="Dillman A.R."/>
            <person name="Macchietto M."/>
            <person name="Porter C.F."/>
            <person name="Rogers A."/>
            <person name="Williams B."/>
            <person name="Antoshechkin I."/>
            <person name="Lee M.M."/>
            <person name="Goodwin Z."/>
            <person name="Lu X."/>
            <person name="Lewis E.E."/>
            <person name="Goodrich-Blair H."/>
            <person name="Stock S.P."/>
            <person name="Adams B.J."/>
            <person name="Sternberg P.W."/>
            <person name="Mortazavi A."/>
        </authorList>
    </citation>
    <scope>NUCLEOTIDE SEQUENCE [LARGE SCALE GENOMIC DNA]</scope>
    <source>
        <strain evidence="1 2">ALL</strain>
    </source>
</reference>
<protein>
    <submittedName>
        <fullName evidence="1">Uncharacterized protein</fullName>
    </submittedName>
</protein>
<dbReference type="EMBL" id="AZBU02000011">
    <property type="protein sequence ID" value="TKR61234.1"/>
    <property type="molecule type" value="Genomic_DNA"/>
</dbReference>
<name>A0A4U5LY77_STECR</name>
<proteinExistence type="predicted"/>
<reference evidence="1 2" key="2">
    <citation type="journal article" date="2019" name="G3 (Bethesda)">
        <title>Hybrid Assembly of the Genome of the Entomopathogenic Nematode Steinernema carpocapsae Identifies the X-Chromosome.</title>
        <authorList>
            <person name="Serra L."/>
            <person name="Macchietto M."/>
            <person name="Macias-Munoz A."/>
            <person name="McGill C.J."/>
            <person name="Rodriguez I.M."/>
            <person name="Rodriguez B."/>
            <person name="Murad R."/>
            <person name="Mortazavi A."/>
        </authorList>
    </citation>
    <scope>NUCLEOTIDE SEQUENCE [LARGE SCALE GENOMIC DNA]</scope>
    <source>
        <strain evidence="1 2">ALL</strain>
    </source>
</reference>